<reference evidence="4 5" key="1">
    <citation type="journal article" date="2019" name="Nat. Microbiol.">
        <title>Mediterranean grassland soil C-N compound turnover is dependent on rainfall and depth, and is mediated by genomically divergent microorganisms.</title>
        <authorList>
            <person name="Diamond S."/>
            <person name="Andeer P.F."/>
            <person name="Li Z."/>
            <person name="Crits-Christoph A."/>
            <person name="Burstein D."/>
            <person name="Anantharaman K."/>
            <person name="Lane K.R."/>
            <person name="Thomas B.C."/>
            <person name="Pan C."/>
            <person name="Northen T.R."/>
            <person name="Banfield J.F."/>
        </authorList>
    </citation>
    <scope>NUCLEOTIDE SEQUENCE [LARGE SCALE GENOMIC DNA]</scope>
    <source>
        <strain evidence="4">NP_3</strain>
    </source>
</reference>
<name>A0A537JZT7_9BACT</name>
<evidence type="ECO:0000313" key="4">
    <source>
        <dbReference type="EMBL" id="TMI89045.1"/>
    </source>
</evidence>
<gene>
    <name evidence="4" type="ORF">E6H00_10755</name>
</gene>
<evidence type="ECO:0000259" key="3">
    <source>
        <dbReference type="SMART" id="SM00563"/>
    </source>
</evidence>
<dbReference type="InterPro" id="IPR002123">
    <property type="entry name" value="Plipid/glycerol_acylTrfase"/>
</dbReference>
<keyword evidence="2 4" id="KW-0012">Acyltransferase</keyword>
<organism evidence="4 5">
    <name type="scientific">Candidatus Segetimicrobium genomatis</name>
    <dbReference type="NCBI Taxonomy" id="2569760"/>
    <lineage>
        <taxon>Bacteria</taxon>
        <taxon>Bacillati</taxon>
        <taxon>Candidatus Sysuimicrobiota</taxon>
        <taxon>Candidatus Sysuimicrobiia</taxon>
        <taxon>Candidatus Sysuimicrobiales</taxon>
        <taxon>Candidatus Segetimicrobiaceae</taxon>
        <taxon>Candidatus Segetimicrobium</taxon>
    </lineage>
</organism>
<evidence type="ECO:0000313" key="5">
    <source>
        <dbReference type="Proteomes" id="UP000318509"/>
    </source>
</evidence>
<dbReference type="SMART" id="SM00563">
    <property type="entry name" value="PlsC"/>
    <property type="match status" value="1"/>
</dbReference>
<evidence type="ECO:0000256" key="2">
    <source>
        <dbReference type="ARBA" id="ARBA00023315"/>
    </source>
</evidence>
<dbReference type="AlphaFoldDB" id="A0A537JZT7"/>
<dbReference type="PANTHER" id="PTHR10434">
    <property type="entry name" value="1-ACYL-SN-GLYCEROL-3-PHOSPHATE ACYLTRANSFERASE"/>
    <property type="match status" value="1"/>
</dbReference>
<dbReference type="Proteomes" id="UP000318509">
    <property type="component" value="Unassembled WGS sequence"/>
</dbReference>
<sequence>MIRSSLWRNARVVYRISRRLVSIFLRLRFGLRVEGRQHEPPTGPLIVVSNHVSELDPLVVGCTLRRPVRFMAKVELFRPPLLRWWITACGGFSVRRGAPDRRALRTARQILEQGGALVMFPEGTRGSSVRDLRPPEPGAALLALHTRAVILPVAIIGTDTILPRGAHRLSRGTIRVRIGTPIRVDGTEGGPIHSRADRDQIDSLGRLYMGMIGRLLAGTGQT</sequence>
<dbReference type="Pfam" id="PF01553">
    <property type="entry name" value="Acyltransferase"/>
    <property type="match status" value="1"/>
</dbReference>
<proteinExistence type="predicted"/>
<keyword evidence="1 4" id="KW-0808">Transferase</keyword>
<dbReference type="EMBL" id="VBAK01000130">
    <property type="protein sequence ID" value="TMI89045.1"/>
    <property type="molecule type" value="Genomic_DNA"/>
</dbReference>
<feature type="domain" description="Phospholipid/glycerol acyltransferase" evidence="3">
    <location>
        <begin position="45"/>
        <end position="158"/>
    </location>
</feature>
<protein>
    <submittedName>
        <fullName evidence="4">1-acyl-sn-glycerol-3-phosphate acyltransferase</fullName>
    </submittedName>
</protein>
<dbReference type="CDD" id="cd07989">
    <property type="entry name" value="LPLAT_AGPAT-like"/>
    <property type="match status" value="1"/>
</dbReference>
<dbReference type="GO" id="GO:0006654">
    <property type="term" value="P:phosphatidic acid biosynthetic process"/>
    <property type="evidence" value="ECO:0007669"/>
    <property type="project" value="TreeGrafter"/>
</dbReference>
<dbReference type="GO" id="GO:0003841">
    <property type="term" value="F:1-acylglycerol-3-phosphate O-acyltransferase activity"/>
    <property type="evidence" value="ECO:0007669"/>
    <property type="project" value="TreeGrafter"/>
</dbReference>
<accession>A0A537JZT7</accession>
<comment type="caution">
    <text evidence="4">The sequence shown here is derived from an EMBL/GenBank/DDBJ whole genome shotgun (WGS) entry which is preliminary data.</text>
</comment>
<dbReference type="SUPFAM" id="SSF69593">
    <property type="entry name" value="Glycerol-3-phosphate (1)-acyltransferase"/>
    <property type="match status" value="1"/>
</dbReference>
<evidence type="ECO:0000256" key="1">
    <source>
        <dbReference type="ARBA" id="ARBA00022679"/>
    </source>
</evidence>
<dbReference type="PANTHER" id="PTHR10434:SF11">
    <property type="entry name" value="1-ACYL-SN-GLYCEROL-3-PHOSPHATE ACYLTRANSFERASE"/>
    <property type="match status" value="1"/>
</dbReference>